<keyword evidence="2" id="KW-0812">Transmembrane</keyword>
<keyword evidence="4" id="KW-1185">Reference proteome</keyword>
<keyword evidence="2" id="KW-0472">Membrane</keyword>
<evidence type="ECO:0000256" key="1">
    <source>
        <dbReference type="SAM" id="MobiDB-lite"/>
    </source>
</evidence>
<gene>
    <name evidence="3" type="ORF">PPL_01087</name>
</gene>
<dbReference type="InParanoid" id="D3AY28"/>
<feature type="region of interest" description="Disordered" evidence="1">
    <location>
        <begin position="180"/>
        <end position="238"/>
    </location>
</feature>
<dbReference type="Proteomes" id="UP000001396">
    <property type="component" value="Unassembled WGS sequence"/>
</dbReference>
<protein>
    <submittedName>
        <fullName evidence="3">Uncharacterized protein</fullName>
    </submittedName>
</protein>
<keyword evidence="2" id="KW-1133">Transmembrane helix</keyword>
<sequence length="238" mass="27251">MSITAKKVGNRYGCTGSFKGFETALPDELYGQFRVDEYYSIISEFNSHVRIPKVAVFLFLVMEMVTLGVLFFAINKNLLLVTYIAVGVCSLLSVGLVVFALVYQSSKYFEKGIAFTIKPKYLSCSGKKFRFRLTIQYPDQIVQIPLQQAQSYQFLPPTHIYGVPQFQPYMTQQQQQQMMQQQQQQPLLQQQQQPQSQQTNTSTQTPQPMPPGYFQQYYPQPVQSTSNPFLISIDQSDA</sequence>
<organism evidence="3 4">
    <name type="scientific">Heterostelium pallidum (strain ATCC 26659 / Pp 5 / PN500)</name>
    <name type="common">Cellular slime mold</name>
    <name type="synonym">Polysphondylium pallidum</name>
    <dbReference type="NCBI Taxonomy" id="670386"/>
    <lineage>
        <taxon>Eukaryota</taxon>
        <taxon>Amoebozoa</taxon>
        <taxon>Evosea</taxon>
        <taxon>Eumycetozoa</taxon>
        <taxon>Dictyostelia</taxon>
        <taxon>Acytosteliales</taxon>
        <taxon>Acytosteliaceae</taxon>
        <taxon>Heterostelium</taxon>
    </lineage>
</organism>
<dbReference type="GeneID" id="31356617"/>
<evidence type="ECO:0000313" key="4">
    <source>
        <dbReference type="Proteomes" id="UP000001396"/>
    </source>
</evidence>
<dbReference type="OMA" id="IIHYRRI"/>
<dbReference type="EMBL" id="ADBJ01000004">
    <property type="protein sequence ID" value="EFA85855.1"/>
    <property type="molecule type" value="Genomic_DNA"/>
</dbReference>
<comment type="caution">
    <text evidence="3">The sequence shown here is derived from an EMBL/GenBank/DDBJ whole genome shotgun (WGS) entry which is preliminary data.</text>
</comment>
<feature type="transmembrane region" description="Helical" evidence="2">
    <location>
        <begin position="80"/>
        <end position="103"/>
    </location>
</feature>
<dbReference type="RefSeq" id="XP_020437961.1">
    <property type="nucleotide sequence ID" value="XM_020572103.1"/>
</dbReference>
<reference evidence="3 4" key="1">
    <citation type="journal article" date="2011" name="Genome Res.">
        <title>Phylogeny-wide analysis of social amoeba genomes highlights ancient origins for complex intercellular communication.</title>
        <authorList>
            <person name="Heidel A.J."/>
            <person name="Lawal H.M."/>
            <person name="Felder M."/>
            <person name="Schilde C."/>
            <person name="Helps N.R."/>
            <person name="Tunggal B."/>
            <person name="Rivero F."/>
            <person name="John U."/>
            <person name="Schleicher M."/>
            <person name="Eichinger L."/>
            <person name="Platzer M."/>
            <person name="Noegel A.A."/>
            <person name="Schaap P."/>
            <person name="Gloeckner G."/>
        </authorList>
    </citation>
    <scope>NUCLEOTIDE SEQUENCE [LARGE SCALE GENOMIC DNA]</scope>
    <source>
        <strain evidence="4">ATCC 26659 / Pp 5 / PN500</strain>
    </source>
</reference>
<dbReference type="FunCoup" id="D3AY28">
    <property type="interactions" value="805"/>
</dbReference>
<feature type="compositionally biased region" description="Polar residues" evidence="1">
    <location>
        <begin position="224"/>
        <end position="238"/>
    </location>
</feature>
<evidence type="ECO:0000256" key="2">
    <source>
        <dbReference type="SAM" id="Phobius"/>
    </source>
</evidence>
<name>D3AY28_HETP5</name>
<proteinExistence type="predicted"/>
<accession>D3AY28</accession>
<evidence type="ECO:0000313" key="3">
    <source>
        <dbReference type="EMBL" id="EFA85855.1"/>
    </source>
</evidence>
<feature type="transmembrane region" description="Helical" evidence="2">
    <location>
        <begin position="54"/>
        <end position="74"/>
    </location>
</feature>
<feature type="compositionally biased region" description="Low complexity" evidence="1">
    <location>
        <begin position="180"/>
        <end position="223"/>
    </location>
</feature>
<dbReference type="AlphaFoldDB" id="D3AY28"/>